<dbReference type="Proteomes" id="UP000201571">
    <property type="component" value="Segment"/>
</dbReference>
<proteinExistence type="predicted"/>
<evidence type="ECO:0008006" key="3">
    <source>
        <dbReference type="Google" id="ProtNLM"/>
    </source>
</evidence>
<sequence length="137" mass="15497">MAAEAIKYIKESTNAKTTINRFKWNKSLKNKINSSNDDNVTLTLSECVEFFETIQLFIQQPSRATSVVASEKVKENVVVVDDVVQNSEENIVVVEKIVDEVLEKSNEKVVDAEQSAENKIEKCINNILLDYDIKNSI</sequence>
<dbReference type="EMBL" id="JN408834">
    <property type="protein sequence ID" value="AER41431.1"/>
    <property type="molecule type" value="Genomic_DNA"/>
</dbReference>
<dbReference type="RefSeq" id="YP_006908513.1">
    <property type="nucleotide sequence ID" value="NC_018875.1"/>
</dbReference>
<dbReference type="KEGG" id="vg:13842711"/>
<evidence type="ECO:0000313" key="2">
    <source>
        <dbReference type="Proteomes" id="UP000201571"/>
    </source>
</evidence>
<evidence type="ECO:0000313" key="1">
    <source>
        <dbReference type="EMBL" id="AER41431.1"/>
    </source>
</evidence>
<keyword evidence="2" id="KW-1185">Reference proteome</keyword>
<reference evidence="1 2" key="1">
    <citation type="journal article" date="2012" name="BMC Genomics">
        <title>Genome of Epinotia aporema granulovirus (EpapGV), a polyorganotropic fast killing betabaculovirus with a novel thymidylate kinase gene.</title>
        <authorList>
            <person name="Ferrelli M.L."/>
            <person name="Salvador R."/>
            <person name="Biedma M.E."/>
            <person name="Berretta M.F."/>
            <person name="Haase S."/>
            <person name="Sciocco-Cap A."/>
            <person name="Ghiringhelli P.D."/>
            <person name="Romanowski V."/>
        </authorList>
    </citation>
    <scope>NUCLEOTIDE SEQUENCE [LARGE SCALE GENOMIC DNA]</scope>
</reference>
<protein>
    <recommendedName>
        <fullName evidence="3">P78/83</fullName>
    </recommendedName>
</protein>
<dbReference type="GeneID" id="13842711"/>
<organism evidence="1 2">
    <name type="scientific">Epinotia aporema granulovirus</name>
    <dbReference type="NCBI Taxonomy" id="166056"/>
    <lineage>
        <taxon>Viruses</taxon>
        <taxon>Viruses incertae sedis</taxon>
        <taxon>Naldaviricetes</taxon>
        <taxon>Lefavirales</taxon>
        <taxon>Baculoviridae</taxon>
        <taxon>Betabaculovirus</taxon>
        <taxon>Betabaculovirus epaporemae</taxon>
    </lineage>
</organism>
<accession>K4EQS2</accession>
<name>K4EQS2_9BBAC</name>